<keyword evidence="3" id="KW-1185">Reference proteome</keyword>
<name>A0AAD8PAV4_TARER</name>
<reference evidence="2" key="1">
    <citation type="journal article" date="2023" name="bioRxiv">
        <title>Improved chromosome-level genome assembly for marigold (Tagetes erecta).</title>
        <authorList>
            <person name="Jiang F."/>
            <person name="Yuan L."/>
            <person name="Wang S."/>
            <person name="Wang H."/>
            <person name="Xu D."/>
            <person name="Wang A."/>
            <person name="Fan W."/>
        </authorList>
    </citation>
    <scope>NUCLEOTIDE SEQUENCE</scope>
    <source>
        <strain evidence="2">WSJ</strain>
        <tissue evidence="2">Leaf</tissue>
    </source>
</reference>
<evidence type="ECO:0000256" key="1">
    <source>
        <dbReference type="SAM" id="Phobius"/>
    </source>
</evidence>
<keyword evidence="1" id="KW-1133">Transmembrane helix</keyword>
<evidence type="ECO:0000313" key="3">
    <source>
        <dbReference type="Proteomes" id="UP001229421"/>
    </source>
</evidence>
<proteinExistence type="predicted"/>
<accession>A0AAD8PAV4</accession>
<keyword evidence="1" id="KW-0812">Transmembrane</keyword>
<comment type="caution">
    <text evidence="2">The sequence shown here is derived from an EMBL/GenBank/DDBJ whole genome shotgun (WGS) entry which is preliminary data.</text>
</comment>
<gene>
    <name evidence="2" type="ORF">QVD17_04683</name>
</gene>
<sequence>MQAGVCNLSLGMREKRYIKFMFLYKVCRNIVTADARKGPGFHFIFLLNIIIKFFSFSCFIHMKMHEEIMQICSQEANLYMLLLPWHLLNVPSHPSSYECF</sequence>
<organism evidence="2 3">
    <name type="scientific">Tagetes erecta</name>
    <name type="common">African marigold</name>
    <dbReference type="NCBI Taxonomy" id="13708"/>
    <lineage>
        <taxon>Eukaryota</taxon>
        <taxon>Viridiplantae</taxon>
        <taxon>Streptophyta</taxon>
        <taxon>Embryophyta</taxon>
        <taxon>Tracheophyta</taxon>
        <taxon>Spermatophyta</taxon>
        <taxon>Magnoliopsida</taxon>
        <taxon>eudicotyledons</taxon>
        <taxon>Gunneridae</taxon>
        <taxon>Pentapetalae</taxon>
        <taxon>asterids</taxon>
        <taxon>campanulids</taxon>
        <taxon>Asterales</taxon>
        <taxon>Asteraceae</taxon>
        <taxon>Asteroideae</taxon>
        <taxon>Heliantheae alliance</taxon>
        <taxon>Tageteae</taxon>
        <taxon>Tagetes</taxon>
    </lineage>
</organism>
<dbReference type="Proteomes" id="UP001229421">
    <property type="component" value="Unassembled WGS sequence"/>
</dbReference>
<dbReference type="AlphaFoldDB" id="A0AAD8PAV4"/>
<evidence type="ECO:0000313" key="2">
    <source>
        <dbReference type="EMBL" id="KAK1438871.1"/>
    </source>
</evidence>
<keyword evidence="1" id="KW-0472">Membrane</keyword>
<dbReference type="EMBL" id="JAUHHV010000001">
    <property type="protein sequence ID" value="KAK1438871.1"/>
    <property type="molecule type" value="Genomic_DNA"/>
</dbReference>
<protein>
    <submittedName>
        <fullName evidence="2">Uncharacterized protein</fullName>
    </submittedName>
</protein>
<feature type="transmembrane region" description="Helical" evidence="1">
    <location>
        <begin position="41"/>
        <end position="60"/>
    </location>
</feature>